<dbReference type="EMBL" id="UZAN01045557">
    <property type="protein sequence ID" value="VDP82836.1"/>
    <property type="molecule type" value="Genomic_DNA"/>
</dbReference>
<evidence type="ECO:0000313" key="7">
    <source>
        <dbReference type="WBParaSite" id="ECPE_0000815801-mRNA-1"/>
    </source>
</evidence>
<evidence type="ECO:0000256" key="2">
    <source>
        <dbReference type="ARBA" id="ARBA00023163"/>
    </source>
</evidence>
<evidence type="ECO:0000313" key="5">
    <source>
        <dbReference type="EMBL" id="VDP82836.1"/>
    </source>
</evidence>
<organism evidence="7">
    <name type="scientific">Echinostoma caproni</name>
    <dbReference type="NCBI Taxonomy" id="27848"/>
    <lineage>
        <taxon>Eukaryota</taxon>
        <taxon>Metazoa</taxon>
        <taxon>Spiralia</taxon>
        <taxon>Lophotrochozoa</taxon>
        <taxon>Platyhelminthes</taxon>
        <taxon>Trematoda</taxon>
        <taxon>Digenea</taxon>
        <taxon>Plagiorchiida</taxon>
        <taxon>Echinostomata</taxon>
        <taxon>Echinostomatoidea</taxon>
        <taxon>Echinostomatidae</taxon>
        <taxon>Echinostoma</taxon>
    </lineage>
</organism>
<keyword evidence="1" id="KW-0805">Transcription regulation</keyword>
<reference evidence="5 6" key="2">
    <citation type="submission" date="2018-11" db="EMBL/GenBank/DDBJ databases">
        <authorList>
            <consortium name="Pathogen Informatics"/>
        </authorList>
    </citation>
    <scope>NUCLEOTIDE SEQUENCE [LARGE SCALE GENOMIC DNA]</scope>
    <source>
        <strain evidence="5 6">Egypt</strain>
    </source>
</reference>
<gene>
    <name evidence="5" type="ORF">ECPE_LOCUS8136</name>
</gene>
<keyword evidence="2" id="KW-0804">Transcription</keyword>
<accession>A0A183AMF1</accession>
<evidence type="ECO:0000256" key="4">
    <source>
        <dbReference type="SAM" id="MobiDB-lite"/>
    </source>
</evidence>
<dbReference type="OrthoDB" id="5771769at2759"/>
<evidence type="ECO:0000313" key="6">
    <source>
        <dbReference type="Proteomes" id="UP000272942"/>
    </source>
</evidence>
<protein>
    <submittedName>
        <fullName evidence="7">DUF1844 domain-containing protein</fullName>
    </submittedName>
</protein>
<dbReference type="AlphaFoldDB" id="A0A183AMF1"/>
<evidence type="ECO:0000256" key="3">
    <source>
        <dbReference type="ARBA" id="ARBA00023170"/>
    </source>
</evidence>
<keyword evidence="3" id="KW-0675">Receptor</keyword>
<name>A0A183AMF1_9TREM</name>
<keyword evidence="6" id="KW-1185">Reference proteome</keyword>
<dbReference type="WBParaSite" id="ECPE_0000815801-mRNA-1">
    <property type="protein sequence ID" value="ECPE_0000815801-mRNA-1"/>
    <property type="gene ID" value="ECPE_0000815801"/>
</dbReference>
<dbReference type="Proteomes" id="UP000272942">
    <property type="component" value="Unassembled WGS sequence"/>
</dbReference>
<dbReference type="InterPro" id="IPR035500">
    <property type="entry name" value="NHR-like_dom_sf"/>
</dbReference>
<dbReference type="SUPFAM" id="SSF48508">
    <property type="entry name" value="Nuclear receptor ligand-binding domain"/>
    <property type="match status" value="1"/>
</dbReference>
<proteinExistence type="predicted"/>
<reference evidence="7" key="1">
    <citation type="submission" date="2016-06" db="UniProtKB">
        <authorList>
            <consortium name="WormBaseParasite"/>
        </authorList>
    </citation>
    <scope>IDENTIFICATION</scope>
</reference>
<dbReference type="Gene3D" id="1.10.565.10">
    <property type="entry name" value="Retinoid X Receptor"/>
    <property type="match status" value="1"/>
</dbReference>
<sequence>MPAPHQPGLIDPASTEHLFNLAGRVLTDHIIDSGQSLEERASLLRLVAPLLEELNLEHHQVIAQLRQEKPQLDFPELYTEMFQLSETDEREQREHAAMMQSTESRS</sequence>
<feature type="region of interest" description="Disordered" evidence="4">
    <location>
        <begin position="87"/>
        <end position="106"/>
    </location>
</feature>
<evidence type="ECO:0000256" key="1">
    <source>
        <dbReference type="ARBA" id="ARBA00023015"/>
    </source>
</evidence>